<evidence type="ECO:0000256" key="10">
    <source>
        <dbReference type="SAM" id="MobiDB-lite"/>
    </source>
</evidence>
<dbReference type="PANTHER" id="PTHR38685:SF1">
    <property type="entry name" value="CELL DIVISION PROTEIN ZIPA"/>
    <property type="match status" value="1"/>
</dbReference>
<evidence type="ECO:0000256" key="9">
    <source>
        <dbReference type="RuleBase" id="RU003612"/>
    </source>
</evidence>
<accession>A0A450SPW9</accession>
<feature type="compositionally biased region" description="Pro residues" evidence="10">
    <location>
        <begin position="44"/>
        <end position="60"/>
    </location>
</feature>
<evidence type="ECO:0000256" key="2">
    <source>
        <dbReference type="ARBA" id="ARBA00022519"/>
    </source>
</evidence>
<evidence type="ECO:0000256" key="3">
    <source>
        <dbReference type="ARBA" id="ARBA00022618"/>
    </source>
</evidence>
<comment type="similarity">
    <text evidence="8 9">Belongs to the ZipA family.</text>
</comment>
<dbReference type="SMART" id="SM00771">
    <property type="entry name" value="ZipA_C"/>
    <property type="match status" value="1"/>
</dbReference>
<dbReference type="EMBL" id="CAADFD010000025">
    <property type="protein sequence ID" value="VFJ55929.1"/>
    <property type="molecule type" value="Genomic_DNA"/>
</dbReference>
<dbReference type="PANTHER" id="PTHR38685">
    <property type="entry name" value="CELL DIVISION PROTEIN ZIPA"/>
    <property type="match status" value="1"/>
</dbReference>
<keyword evidence="4 8" id="KW-0812">Transmembrane</keyword>
<keyword evidence="7 8" id="KW-0131">Cell cycle</keyword>
<dbReference type="SUPFAM" id="SSF64383">
    <property type="entry name" value="Cell-division protein ZipA, C-terminal domain"/>
    <property type="match status" value="1"/>
</dbReference>
<keyword evidence="1 8" id="KW-1003">Cell membrane</keyword>
<feature type="region of interest" description="Disordered" evidence="10">
    <location>
        <begin position="32"/>
        <end position="65"/>
    </location>
</feature>
<evidence type="ECO:0000256" key="5">
    <source>
        <dbReference type="ARBA" id="ARBA00022989"/>
    </source>
</evidence>
<dbReference type="InterPro" id="IPR011919">
    <property type="entry name" value="Cell_div_ZipA"/>
</dbReference>
<protein>
    <recommendedName>
        <fullName evidence="8 9">Cell division protein ZipA</fullName>
    </recommendedName>
</protein>
<dbReference type="Gene3D" id="3.30.1400.10">
    <property type="entry name" value="ZipA, C-terminal FtsZ-binding domain"/>
    <property type="match status" value="1"/>
</dbReference>
<evidence type="ECO:0000256" key="4">
    <source>
        <dbReference type="ARBA" id="ARBA00022692"/>
    </source>
</evidence>
<evidence type="ECO:0000259" key="11">
    <source>
        <dbReference type="SMART" id="SM00771"/>
    </source>
</evidence>
<gene>
    <name evidence="8" type="primary">zipA</name>
    <name evidence="12" type="ORF">BECKFW1821B_GA0114236_10253</name>
</gene>
<sequence>MDNLRLILFISGILVIAAIYAWEVLRGRRADAYQRRKKSEAPDGIPPLDDPMDNNPPPLQDPVKDELYSDTDMQYWNRLDETANGTSDKDKVVLGDLNTLDSADTKTDLAITTSPENDQGILPTEEADITDDGATTTQLEAADHYRSLVEKIRIRRHRTERAGPGKDRVEKASPAVKKELFIALTIIARPGRQFAGTEIHEQMEKVDMRLGDMQIFHHFGMADQQTEQPVFSVADILEPGTFSPDEIENHSTKGLALFMKLPGPMDGLVAFELMLNTAQQLAKALDGELCDDTRSTLTTQSANHLRERIEELKRKQLV</sequence>
<dbReference type="InterPro" id="IPR007449">
    <property type="entry name" value="ZipA_FtsZ-bd_C"/>
</dbReference>
<comment type="subunit">
    <text evidence="8">Interacts with FtsZ via their C-terminal domains.</text>
</comment>
<evidence type="ECO:0000256" key="7">
    <source>
        <dbReference type="ARBA" id="ARBA00023306"/>
    </source>
</evidence>
<keyword evidence="2 8" id="KW-0997">Cell inner membrane</keyword>
<name>A0A450SPW9_9GAMM</name>
<dbReference type="InterPro" id="IPR036765">
    <property type="entry name" value="ZipA_FtsZ-bd_C_sf"/>
</dbReference>
<comment type="function">
    <text evidence="8 9">Essential cell division protein that stabilizes the FtsZ protofilaments by cross-linking them and that serves as a cytoplasmic membrane anchor for the Z ring. Also required for the recruitment to the septal ring of downstream cell division proteins.</text>
</comment>
<feature type="transmembrane region" description="Helical" evidence="8">
    <location>
        <begin position="6"/>
        <end position="25"/>
    </location>
</feature>
<dbReference type="GO" id="GO:0000917">
    <property type="term" value="P:division septum assembly"/>
    <property type="evidence" value="ECO:0007669"/>
    <property type="project" value="TreeGrafter"/>
</dbReference>
<evidence type="ECO:0000256" key="8">
    <source>
        <dbReference type="HAMAP-Rule" id="MF_00509"/>
    </source>
</evidence>
<evidence type="ECO:0000256" key="1">
    <source>
        <dbReference type="ARBA" id="ARBA00022475"/>
    </source>
</evidence>
<keyword evidence="3 8" id="KW-0132">Cell division</keyword>
<dbReference type="Pfam" id="PF04354">
    <property type="entry name" value="ZipA_C"/>
    <property type="match status" value="1"/>
</dbReference>
<dbReference type="NCBIfam" id="TIGR02205">
    <property type="entry name" value="septum_zipA"/>
    <property type="match status" value="1"/>
</dbReference>
<dbReference type="AlphaFoldDB" id="A0A450SPW9"/>
<keyword evidence="5 8" id="KW-1133">Transmembrane helix</keyword>
<comment type="subcellular location">
    <subcellularLocation>
        <location evidence="8">Cell inner membrane</location>
        <topology evidence="8">Single-pass type I membrane protein</topology>
    </subcellularLocation>
    <text evidence="8">Localizes to the Z ring in an FtsZ-dependent manner.</text>
</comment>
<evidence type="ECO:0000256" key="6">
    <source>
        <dbReference type="ARBA" id="ARBA00023136"/>
    </source>
</evidence>
<organism evidence="12">
    <name type="scientific">Candidatus Kentrum sp. FW</name>
    <dbReference type="NCBI Taxonomy" id="2126338"/>
    <lineage>
        <taxon>Bacteria</taxon>
        <taxon>Pseudomonadati</taxon>
        <taxon>Pseudomonadota</taxon>
        <taxon>Gammaproteobacteria</taxon>
        <taxon>Candidatus Kentrum</taxon>
    </lineage>
</organism>
<dbReference type="GO" id="GO:0032153">
    <property type="term" value="C:cell division site"/>
    <property type="evidence" value="ECO:0007669"/>
    <property type="project" value="UniProtKB-UniRule"/>
</dbReference>
<dbReference type="HAMAP" id="MF_00509">
    <property type="entry name" value="ZipA"/>
    <property type="match status" value="1"/>
</dbReference>
<dbReference type="GO" id="GO:0005886">
    <property type="term" value="C:plasma membrane"/>
    <property type="evidence" value="ECO:0007669"/>
    <property type="project" value="UniProtKB-SubCell"/>
</dbReference>
<evidence type="ECO:0000313" key="12">
    <source>
        <dbReference type="EMBL" id="VFJ55929.1"/>
    </source>
</evidence>
<dbReference type="GO" id="GO:0043093">
    <property type="term" value="P:FtsZ-dependent cytokinesis"/>
    <property type="evidence" value="ECO:0007669"/>
    <property type="project" value="UniProtKB-UniRule"/>
</dbReference>
<feature type="domain" description="ZipA C-terminal FtsZ-binding" evidence="11">
    <location>
        <begin position="178"/>
        <end position="309"/>
    </location>
</feature>
<keyword evidence="6 8" id="KW-0472">Membrane</keyword>
<proteinExistence type="inferred from homology"/>
<reference evidence="12" key="1">
    <citation type="submission" date="2019-02" db="EMBL/GenBank/DDBJ databases">
        <authorList>
            <person name="Gruber-Vodicka R. H."/>
            <person name="Seah K. B. B."/>
        </authorList>
    </citation>
    <scope>NUCLEOTIDE SEQUENCE</scope>
    <source>
        <strain evidence="12">BECK_BZ106</strain>
    </source>
</reference>